<evidence type="ECO:0000256" key="2">
    <source>
        <dbReference type="ARBA" id="ARBA00034301"/>
    </source>
</evidence>
<dbReference type="Pfam" id="PF00753">
    <property type="entry name" value="Lactamase_B"/>
    <property type="match status" value="1"/>
</dbReference>
<dbReference type="Gene3D" id="3.60.15.10">
    <property type="entry name" value="Ribonuclease Z/Hydroxyacylglutathione hydrolase-like"/>
    <property type="match status" value="1"/>
</dbReference>
<evidence type="ECO:0000256" key="1">
    <source>
        <dbReference type="ARBA" id="ARBA00034221"/>
    </source>
</evidence>
<comment type="catalytic activity">
    <reaction evidence="3">
        <text>3',5'-cyclic UMP + H2O = UMP + H(+)</text>
        <dbReference type="Rhea" id="RHEA:70575"/>
        <dbReference type="ChEBI" id="CHEBI:15377"/>
        <dbReference type="ChEBI" id="CHEBI:15378"/>
        <dbReference type="ChEBI" id="CHEBI:57865"/>
        <dbReference type="ChEBI" id="CHEBI:184387"/>
    </reaction>
    <physiologicalReaction direction="left-to-right" evidence="3">
        <dbReference type="Rhea" id="RHEA:70576"/>
    </physiologicalReaction>
</comment>
<sequence length="238" mass="25844">MNGAINTIIPIDLGGVNSYLITVENGYVLVDTGGHLIMDKTFDNRRKRLVEALAATGCVKGDLRLILLTHGDNDHVANAAYIRNTFDAPIALHPGDLALVENPTLDALMASFQYHSVLLKLVFQLMKKKIARITQKTLEDFDTFKPDLLLSDGMNLKDYGLEGTIIHLPGHTAGSVGLLLPNGSLLAGDTFVNNTKPASAPNALNFSSLYSSIDSLRNKAVKTIYPGHGHPFEFKDFA</sequence>
<dbReference type="InterPro" id="IPR001279">
    <property type="entry name" value="Metallo-B-lactamas"/>
</dbReference>
<name>A0ABW3RYL3_9BACL</name>
<feature type="domain" description="Metallo-beta-lactamase" evidence="4">
    <location>
        <begin position="15"/>
        <end position="228"/>
    </location>
</feature>
<dbReference type="SUPFAM" id="SSF56281">
    <property type="entry name" value="Metallo-hydrolase/oxidoreductase"/>
    <property type="match status" value="1"/>
</dbReference>
<accession>A0ABW3RYL3</accession>
<evidence type="ECO:0000313" key="5">
    <source>
        <dbReference type="EMBL" id="MFD1177348.1"/>
    </source>
</evidence>
<evidence type="ECO:0000259" key="4">
    <source>
        <dbReference type="SMART" id="SM00849"/>
    </source>
</evidence>
<protein>
    <submittedName>
        <fullName evidence="5">MBL fold metallo-hydrolase</fullName>
    </submittedName>
</protein>
<evidence type="ECO:0000256" key="3">
    <source>
        <dbReference type="ARBA" id="ARBA00048505"/>
    </source>
</evidence>
<dbReference type="InterPro" id="IPR036866">
    <property type="entry name" value="RibonucZ/Hydroxyglut_hydro"/>
</dbReference>
<comment type="function">
    <text evidence="2">Counteracts the endogenous Pycsar antiviral defense system. Phosphodiesterase that enables metal-dependent hydrolysis of host cyclic nucleotide Pycsar defense signals such as cCMP and cUMP.</text>
</comment>
<evidence type="ECO:0000313" key="6">
    <source>
        <dbReference type="Proteomes" id="UP001597262"/>
    </source>
</evidence>
<dbReference type="EMBL" id="JBHTLM010000009">
    <property type="protein sequence ID" value="MFD1177348.1"/>
    <property type="molecule type" value="Genomic_DNA"/>
</dbReference>
<comment type="caution">
    <text evidence="5">The sequence shown here is derived from an EMBL/GenBank/DDBJ whole genome shotgun (WGS) entry which is preliminary data.</text>
</comment>
<proteinExistence type="predicted"/>
<dbReference type="Proteomes" id="UP001597262">
    <property type="component" value="Unassembled WGS sequence"/>
</dbReference>
<comment type="catalytic activity">
    <reaction evidence="1">
        <text>3',5'-cyclic CMP + H2O = CMP + H(+)</text>
        <dbReference type="Rhea" id="RHEA:72675"/>
        <dbReference type="ChEBI" id="CHEBI:15377"/>
        <dbReference type="ChEBI" id="CHEBI:15378"/>
        <dbReference type="ChEBI" id="CHEBI:58003"/>
        <dbReference type="ChEBI" id="CHEBI:60377"/>
    </reaction>
    <physiologicalReaction direction="left-to-right" evidence="1">
        <dbReference type="Rhea" id="RHEA:72676"/>
    </physiologicalReaction>
</comment>
<dbReference type="SMART" id="SM00849">
    <property type="entry name" value="Lactamase_B"/>
    <property type="match status" value="1"/>
</dbReference>
<dbReference type="RefSeq" id="WP_379319797.1">
    <property type="nucleotide sequence ID" value="NZ_JBHTLM010000009.1"/>
</dbReference>
<dbReference type="PANTHER" id="PTHR42951">
    <property type="entry name" value="METALLO-BETA-LACTAMASE DOMAIN-CONTAINING"/>
    <property type="match status" value="1"/>
</dbReference>
<organism evidence="5 6">
    <name type="scientific">Paenibacillus puldeungensis</name>
    <dbReference type="NCBI Taxonomy" id="696536"/>
    <lineage>
        <taxon>Bacteria</taxon>
        <taxon>Bacillati</taxon>
        <taxon>Bacillota</taxon>
        <taxon>Bacilli</taxon>
        <taxon>Bacillales</taxon>
        <taxon>Paenibacillaceae</taxon>
        <taxon>Paenibacillus</taxon>
    </lineage>
</organism>
<dbReference type="InterPro" id="IPR050855">
    <property type="entry name" value="NDM-1-like"/>
</dbReference>
<keyword evidence="6" id="KW-1185">Reference proteome</keyword>
<reference evidence="6" key="1">
    <citation type="journal article" date="2019" name="Int. J. Syst. Evol. Microbiol.">
        <title>The Global Catalogue of Microorganisms (GCM) 10K type strain sequencing project: providing services to taxonomists for standard genome sequencing and annotation.</title>
        <authorList>
            <consortium name="The Broad Institute Genomics Platform"/>
            <consortium name="The Broad Institute Genome Sequencing Center for Infectious Disease"/>
            <person name="Wu L."/>
            <person name="Ma J."/>
        </authorList>
    </citation>
    <scope>NUCLEOTIDE SEQUENCE [LARGE SCALE GENOMIC DNA]</scope>
    <source>
        <strain evidence="6">CCUG 59189</strain>
    </source>
</reference>
<gene>
    <name evidence="5" type="ORF">ACFQ3W_13715</name>
</gene>